<dbReference type="EMBL" id="DMDD01000268">
    <property type="protein sequence ID" value="HAF73289.1"/>
    <property type="molecule type" value="Genomic_DNA"/>
</dbReference>
<dbReference type="InterPro" id="IPR029045">
    <property type="entry name" value="ClpP/crotonase-like_dom_sf"/>
</dbReference>
<feature type="region of interest" description="Disordered" evidence="7">
    <location>
        <begin position="264"/>
        <end position="333"/>
    </location>
</feature>
<dbReference type="NCBIfam" id="NF045542">
    <property type="entry name" value="Clp_rel_HeadMat"/>
    <property type="match status" value="1"/>
</dbReference>
<proteinExistence type="inferred from homology"/>
<dbReference type="PANTHER" id="PTHR10381">
    <property type="entry name" value="ATP-DEPENDENT CLP PROTEASE PROTEOLYTIC SUBUNIT"/>
    <property type="match status" value="1"/>
</dbReference>
<evidence type="ECO:0000256" key="4">
    <source>
        <dbReference type="ARBA" id="ARBA00022801"/>
    </source>
</evidence>
<keyword evidence="2" id="KW-0963">Cytoplasm</keyword>
<keyword evidence="5" id="KW-0720">Serine protease</keyword>
<evidence type="ECO:0000313" key="9">
    <source>
        <dbReference type="Proteomes" id="UP000260925"/>
    </source>
</evidence>
<dbReference type="GO" id="GO:0009368">
    <property type="term" value="C:endopeptidase Clp complex"/>
    <property type="evidence" value="ECO:0007669"/>
    <property type="project" value="TreeGrafter"/>
</dbReference>
<dbReference type="GO" id="GO:0051117">
    <property type="term" value="F:ATPase binding"/>
    <property type="evidence" value="ECO:0007669"/>
    <property type="project" value="TreeGrafter"/>
</dbReference>
<evidence type="ECO:0000313" key="8">
    <source>
        <dbReference type="EMBL" id="HAF73289.1"/>
    </source>
</evidence>
<sequence>MSTWYQLERPRASADNPAPTTELMIFDEIGMWGVEARTLVQDLMTLDPVEALTVRVNSPGGDVFDGVAIMNALRSHRGTVTVVVEGLAASAASVIAVGGADHLIMRPTAELMVHDAWQIAAGNAAEMEANAERLNRTSDNMARVYAAKAGGTVEQWREAMRAESWFSADEAVLVGLADQVMDARDVDVPDVVAAAPGRVFALAGKFNHRRREDADRPAIINQATTAGKKGDMTLMKDVAARLGLTSTEIDEDTVLAALDEALAEQTTDETNHPADTEDTPDNDEGPTDTDDEDPGPSEDPTGDPDAAPAAADDTDGLTDEDTENVTDQDDNVIHLDKDVYEDLLTRAAAGDSAAAQDHAARAAALIEDDGIKTGRLLGWQRDQWVARATEDYDATRAALHNLAPGIVPLAEAGRGGSDEDRDASENRKGLRAAADSARFAPKPTV</sequence>
<name>A0A3B9QWC7_9CORY</name>
<evidence type="ECO:0000256" key="5">
    <source>
        <dbReference type="ARBA" id="ARBA00022825"/>
    </source>
</evidence>
<dbReference type="AlphaFoldDB" id="A0A3B9QWC7"/>
<dbReference type="GO" id="GO:0004252">
    <property type="term" value="F:serine-type endopeptidase activity"/>
    <property type="evidence" value="ECO:0007669"/>
    <property type="project" value="InterPro"/>
</dbReference>
<dbReference type="Gene3D" id="3.90.226.10">
    <property type="entry name" value="2-enoyl-CoA Hydratase, Chain A, domain 1"/>
    <property type="match status" value="1"/>
</dbReference>
<keyword evidence="3" id="KW-0645">Protease</keyword>
<dbReference type="InterPro" id="IPR023562">
    <property type="entry name" value="ClpP/TepA"/>
</dbReference>
<dbReference type="PRINTS" id="PR00127">
    <property type="entry name" value="CLPPROTEASEP"/>
</dbReference>
<evidence type="ECO:0000256" key="2">
    <source>
        <dbReference type="ARBA" id="ARBA00022490"/>
    </source>
</evidence>
<dbReference type="InterPro" id="IPR001907">
    <property type="entry name" value="ClpP"/>
</dbReference>
<dbReference type="SUPFAM" id="SSF52096">
    <property type="entry name" value="ClpP/crotonase"/>
    <property type="match status" value="1"/>
</dbReference>
<organism evidence="8 9">
    <name type="scientific">Corynebacterium variabile</name>
    <dbReference type="NCBI Taxonomy" id="1727"/>
    <lineage>
        <taxon>Bacteria</taxon>
        <taxon>Bacillati</taxon>
        <taxon>Actinomycetota</taxon>
        <taxon>Actinomycetes</taxon>
        <taxon>Mycobacteriales</taxon>
        <taxon>Corynebacteriaceae</taxon>
        <taxon>Corynebacterium</taxon>
    </lineage>
</organism>
<evidence type="ECO:0000256" key="6">
    <source>
        <dbReference type="RuleBase" id="RU003567"/>
    </source>
</evidence>
<dbReference type="CDD" id="cd07016">
    <property type="entry name" value="S14_ClpP_1"/>
    <property type="match status" value="1"/>
</dbReference>
<keyword evidence="4" id="KW-0378">Hydrolase</keyword>
<accession>A0A3B9QWC7</accession>
<dbReference type="Pfam" id="PF00574">
    <property type="entry name" value="CLP_protease"/>
    <property type="match status" value="1"/>
</dbReference>
<feature type="compositionally biased region" description="Acidic residues" evidence="7">
    <location>
        <begin position="312"/>
        <end position="330"/>
    </location>
</feature>
<evidence type="ECO:0000256" key="7">
    <source>
        <dbReference type="SAM" id="MobiDB-lite"/>
    </source>
</evidence>
<dbReference type="GO" id="GO:0004176">
    <property type="term" value="F:ATP-dependent peptidase activity"/>
    <property type="evidence" value="ECO:0007669"/>
    <property type="project" value="InterPro"/>
</dbReference>
<feature type="compositionally biased region" description="Acidic residues" evidence="7">
    <location>
        <begin position="276"/>
        <end position="302"/>
    </location>
</feature>
<comment type="caution">
    <text evidence="8">The sequence shown here is derived from an EMBL/GenBank/DDBJ whole genome shotgun (WGS) entry which is preliminary data.</text>
</comment>
<protein>
    <recommendedName>
        <fullName evidence="6">ATP-dependent Clp protease proteolytic subunit</fullName>
    </recommendedName>
</protein>
<evidence type="ECO:0000256" key="3">
    <source>
        <dbReference type="ARBA" id="ARBA00022670"/>
    </source>
</evidence>
<comment type="similarity">
    <text evidence="1 6">Belongs to the peptidase S14 family.</text>
</comment>
<dbReference type="PANTHER" id="PTHR10381:SF70">
    <property type="entry name" value="ATP-DEPENDENT CLP PROTEASE PROTEOLYTIC SUBUNIT"/>
    <property type="match status" value="1"/>
</dbReference>
<gene>
    <name evidence="8" type="ORF">DCL06_11240</name>
</gene>
<dbReference type="Proteomes" id="UP000260925">
    <property type="component" value="Unassembled WGS sequence"/>
</dbReference>
<evidence type="ECO:0000256" key="1">
    <source>
        <dbReference type="ARBA" id="ARBA00007039"/>
    </source>
</evidence>
<reference evidence="8 9" key="1">
    <citation type="journal article" date="2018" name="Nat. Biotechnol.">
        <title>A standardized bacterial taxonomy based on genome phylogeny substantially revises the tree of life.</title>
        <authorList>
            <person name="Parks D.H."/>
            <person name="Chuvochina M."/>
            <person name="Waite D.W."/>
            <person name="Rinke C."/>
            <person name="Skarshewski A."/>
            <person name="Chaumeil P.A."/>
            <person name="Hugenholtz P."/>
        </authorList>
    </citation>
    <scope>NUCLEOTIDE SEQUENCE [LARGE SCALE GENOMIC DNA]</scope>
    <source>
        <strain evidence="8">UBA9851</strain>
    </source>
</reference>
<feature type="region of interest" description="Disordered" evidence="7">
    <location>
        <begin position="407"/>
        <end position="445"/>
    </location>
</feature>
<dbReference type="GO" id="GO:0006515">
    <property type="term" value="P:protein quality control for misfolded or incompletely synthesized proteins"/>
    <property type="evidence" value="ECO:0007669"/>
    <property type="project" value="TreeGrafter"/>
</dbReference>